<dbReference type="SUPFAM" id="SSF54211">
    <property type="entry name" value="Ribosomal protein S5 domain 2-like"/>
    <property type="match status" value="1"/>
</dbReference>
<evidence type="ECO:0000259" key="3">
    <source>
        <dbReference type="PROSITE" id="PS50106"/>
    </source>
</evidence>
<keyword evidence="1" id="KW-0378">Hydrolase</keyword>
<proteinExistence type="inferred from homology"/>
<dbReference type="EMBL" id="CP162511">
    <property type="protein sequence ID" value="XDI06998.1"/>
    <property type="molecule type" value="Genomic_DNA"/>
</dbReference>
<dbReference type="AlphaFoldDB" id="A0AB39BKR7"/>
<feature type="domain" description="PDZ" evidence="3">
    <location>
        <begin position="123"/>
        <end position="216"/>
    </location>
</feature>
<evidence type="ECO:0000256" key="2">
    <source>
        <dbReference type="SAM" id="Phobius"/>
    </source>
</evidence>
<dbReference type="InterPro" id="IPR014721">
    <property type="entry name" value="Ribsml_uS5_D2-typ_fold_subgr"/>
</dbReference>
<dbReference type="SUPFAM" id="SSF50156">
    <property type="entry name" value="PDZ domain-like"/>
    <property type="match status" value="1"/>
</dbReference>
<feature type="domain" description="Lon proteolytic" evidence="4">
    <location>
        <begin position="257"/>
        <end position="355"/>
    </location>
</feature>
<dbReference type="PANTHER" id="PTHR10046">
    <property type="entry name" value="ATP DEPENDENT LON PROTEASE FAMILY MEMBER"/>
    <property type="match status" value="1"/>
</dbReference>
<protein>
    <recommendedName>
        <fullName evidence="1">endopeptidase La</fullName>
        <ecNumber evidence="1">3.4.21.53</ecNumber>
    </recommendedName>
</protein>
<dbReference type="PROSITE" id="PS50106">
    <property type="entry name" value="PDZ"/>
    <property type="match status" value="1"/>
</dbReference>
<dbReference type="GO" id="GO:0004176">
    <property type="term" value="F:ATP-dependent peptidase activity"/>
    <property type="evidence" value="ECO:0007669"/>
    <property type="project" value="UniProtKB-UniRule"/>
</dbReference>
<gene>
    <name evidence="5" type="ORF">ABFY20_07830</name>
</gene>
<feature type="active site" evidence="1">
    <location>
        <position position="262"/>
    </location>
</feature>
<keyword evidence="2" id="KW-0812">Transmembrane</keyword>
<dbReference type="Gene3D" id="2.30.42.10">
    <property type="match status" value="1"/>
</dbReference>
<keyword evidence="2" id="KW-0472">Membrane</keyword>
<comment type="similarity">
    <text evidence="1">Belongs to the peptidase S16 family.</text>
</comment>
<keyword evidence="2" id="KW-1133">Transmembrane helix</keyword>
<dbReference type="GO" id="GO:0030163">
    <property type="term" value="P:protein catabolic process"/>
    <property type="evidence" value="ECO:0007669"/>
    <property type="project" value="InterPro"/>
</dbReference>
<dbReference type="InterPro" id="IPR008269">
    <property type="entry name" value="Lon_proteolytic"/>
</dbReference>
<dbReference type="InterPro" id="IPR020568">
    <property type="entry name" value="Ribosomal_Su5_D2-typ_SF"/>
</dbReference>
<feature type="active site" evidence="1">
    <location>
        <position position="307"/>
    </location>
</feature>
<dbReference type="GO" id="GO:0006508">
    <property type="term" value="P:proteolysis"/>
    <property type="evidence" value="ECO:0007669"/>
    <property type="project" value="UniProtKB-KW"/>
</dbReference>
<dbReference type="Pfam" id="PF05362">
    <property type="entry name" value="Lon_C"/>
    <property type="match status" value="1"/>
</dbReference>
<dbReference type="InterPro" id="IPR041489">
    <property type="entry name" value="PDZ_6"/>
</dbReference>
<dbReference type="GO" id="GO:0004252">
    <property type="term" value="F:serine-type endopeptidase activity"/>
    <property type="evidence" value="ECO:0007669"/>
    <property type="project" value="UniProtKB-UniRule"/>
</dbReference>
<reference evidence="5" key="1">
    <citation type="submission" date="2024-05" db="EMBL/GenBank/DDBJ databases">
        <title>Herbiconiux sp. A18JL235.</title>
        <authorList>
            <person name="Zhang G."/>
        </authorList>
    </citation>
    <scope>NUCLEOTIDE SEQUENCE</scope>
    <source>
        <strain evidence="5">A18JL235</strain>
    </source>
</reference>
<organism evidence="5">
    <name type="scientific">Herbiconiux sp. A18JL235</name>
    <dbReference type="NCBI Taxonomy" id="3152363"/>
    <lineage>
        <taxon>Bacteria</taxon>
        <taxon>Bacillati</taxon>
        <taxon>Actinomycetota</taxon>
        <taxon>Actinomycetes</taxon>
        <taxon>Micrococcales</taxon>
        <taxon>Microbacteriaceae</taxon>
        <taxon>Herbiconiux</taxon>
    </lineage>
</organism>
<feature type="transmembrane region" description="Helical" evidence="2">
    <location>
        <begin position="21"/>
        <end position="45"/>
    </location>
</feature>
<accession>A0AB39BKR7</accession>
<keyword evidence="1" id="KW-0645">Protease</keyword>
<dbReference type="InterPro" id="IPR036034">
    <property type="entry name" value="PDZ_sf"/>
</dbReference>
<dbReference type="InterPro" id="IPR001478">
    <property type="entry name" value="PDZ"/>
</dbReference>
<dbReference type="Pfam" id="PF17820">
    <property type="entry name" value="PDZ_6"/>
    <property type="match status" value="1"/>
</dbReference>
<dbReference type="Gene3D" id="3.30.230.10">
    <property type="match status" value="1"/>
</dbReference>
<evidence type="ECO:0000259" key="4">
    <source>
        <dbReference type="PROSITE" id="PS51786"/>
    </source>
</evidence>
<evidence type="ECO:0000313" key="5">
    <source>
        <dbReference type="EMBL" id="XDI06998.1"/>
    </source>
</evidence>
<dbReference type="PROSITE" id="PS51786">
    <property type="entry name" value="LON_PROTEOLYTIC"/>
    <property type="match status" value="1"/>
</dbReference>
<sequence length="374" mass="38783">MSLFEPAEGDPRPRPSRRARTGWTVLIVGLVLGLVMSFLPAPYVIEQPGPVFDTLGTQQHDGEDVPLISIEGAETYPTAGTLDMLTVSVRGTREQRPSWAEILTSWFDSSRAVLPIDAVYPPTVTTEQRNQENAALMVDSQQEAIAAALGHLDIAYQTQVDVAAVDPDGPSAGVLTAGDVIVSVNGVSADDLEGLRAALAANGTDAAASVLVRHDDGTEETLSIVPVVSEQTGAPAIGISVGYDYTFPFDVEIKLDDVGGPSAGMMFALGIIDRLTPGELNGGQNVAGTGTIDAQGNVGRIGGIRQKMFGARDAGATWFLAPAGNCDEVVGHVPDGIQVFAVSTLDDSIAVLDTISSGGDTQALPTCDSVLAGS</sequence>
<keyword evidence="1" id="KW-0720">Serine protease</keyword>
<dbReference type="GO" id="GO:0005524">
    <property type="term" value="F:ATP binding"/>
    <property type="evidence" value="ECO:0007669"/>
    <property type="project" value="InterPro"/>
</dbReference>
<dbReference type="InterPro" id="IPR027065">
    <property type="entry name" value="Lon_Prtase"/>
</dbReference>
<evidence type="ECO:0000256" key="1">
    <source>
        <dbReference type="PROSITE-ProRule" id="PRU01122"/>
    </source>
</evidence>
<dbReference type="EC" id="3.4.21.53" evidence="1"/>
<name>A0AB39BKR7_9MICO</name>
<comment type="catalytic activity">
    <reaction evidence="1">
        <text>Hydrolysis of proteins in presence of ATP.</text>
        <dbReference type="EC" id="3.4.21.53"/>
    </reaction>
</comment>
<dbReference type="RefSeq" id="WP_368499374.1">
    <property type="nucleotide sequence ID" value="NZ_CP162511.1"/>
</dbReference>